<accession>A0A4S4AJ21</accession>
<comment type="catalytic activity">
    <reaction evidence="1">
        <text>[protein]-peptidylproline (omega=180) = [protein]-peptidylproline (omega=0)</text>
        <dbReference type="Rhea" id="RHEA:16237"/>
        <dbReference type="Rhea" id="RHEA-COMP:10747"/>
        <dbReference type="Rhea" id="RHEA-COMP:10748"/>
        <dbReference type="ChEBI" id="CHEBI:83833"/>
        <dbReference type="ChEBI" id="CHEBI:83834"/>
        <dbReference type="EC" id="5.2.1.8"/>
    </reaction>
</comment>
<name>A0A4S4AJ21_9RHOO</name>
<evidence type="ECO:0000259" key="7">
    <source>
        <dbReference type="PROSITE" id="PS50198"/>
    </source>
</evidence>
<dbReference type="InterPro" id="IPR027304">
    <property type="entry name" value="Trigger_fact/SurA_dom_sf"/>
</dbReference>
<evidence type="ECO:0000256" key="6">
    <source>
        <dbReference type="PROSITE-ProRule" id="PRU00278"/>
    </source>
</evidence>
<feature type="domain" description="PpiC" evidence="7">
    <location>
        <begin position="135"/>
        <end position="237"/>
    </location>
</feature>
<keyword evidence="5 6" id="KW-0413">Isomerase</keyword>
<dbReference type="SUPFAM" id="SSF109998">
    <property type="entry name" value="Triger factor/SurA peptide-binding domain-like"/>
    <property type="match status" value="1"/>
</dbReference>
<evidence type="ECO:0000256" key="1">
    <source>
        <dbReference type="ARBA" id="ARBA00000971"/>
    </source>
</evidence>
<organism evidence="8 9">
    <name type="scientific">Pseudothauera rhizosphaerae</name>
    <dbReference type="NCBI Taxonomy" id="2565932"/>
    <lineage>
        <taxon>Bacteria</taxon>
        <taxon>Pseudomonadati</taxon>
        <taxon>Pseudomonadota</taxon>
        <taxon>Betaproteobacteria</taxon>
        <taxon>Rhodocyclales</taxon>
        <taxon>Zoogloeaceae</taxon>
        <taxon>Pseudothauera</taxon>
    </lineage>
</organism>
<comment type="similarity">
    <text evidence="2">Belongs to the PpiC/parvulin rotamase family.</text>
</comment>
<dbReference type="OrthoDB" id="8717342at2"/>
<dbReference type="InterPro" id="IPR014282">
    <property type="entry name" value="Nitrogen_fix_NifM"/>
</dbReference>
<protein>
    <recommendedName>
        <fullName evidence="3">peptidylprolyl isomerase</fullName>
        <ecNumber evidence="3">5.2.1.8</ecNumber>
    </recommendedName>
</protein>
<dbReference type="NCBIfam" id="TIGR02933">
    <property type="entry name" value="nifM_nitrog"/>
    <property type="match status" value="1"/>
</dbReference>
<dbReference type="Gene3D" id="3.10.50.40">
    <property type="match status" value="1"/>
</dbReference>
<evidence type="ECO:0000256" key="2">
    <source>
        <dbReference type="ARBA" id="ARBA00007656"/>
    </source>
</evidence>
<evidence type="ECO:0000256" key="4">
    <source>
        <dbReference type="ARBA" id="ARBA00023110"/>
    </source>
</evidence>
<sequence>MNALAYYELQAAHSLFGKPAGALDERETRKVRAVAERYAEIEAAVLASEEARGVCLQPEAVADAEAEIHARYADDTAFDGALDDAGLNRGSLHAALQRSLLVEAVMARVGARVEPVGETEAEIFYYTHLERFRSPETRTARHILITINDDLPDSGREAATRRIGEIARRLAAKPERFAEQAMKHSECPTALNGGLLGDVPRGQLYPELEAALFALPEGGIGAPVESELGFHLLLCEKVRPERTVPWTEVADTLRTRLTEERARKETKAWLQQLMAGAATS</sequence>
<evidence type="ECO:0000313" key="9">
    <source>
        <dbReference type="Proteomes" id="UP000307956"/>
    </source>
</evidence>
<proteinExistence type="inferred from homology"/>
<dbReference type="SUPFAM" id="SSF54534">
    <property type="entry name" value="FKBP-like"/>
    <property type="match status" value="1"/>
</dbReference>
<reference evidence="8 9" key="1">
    <citation type="submission" date="2019-04" db="EMBL/GenBank/DDBJ databases">
        <title>Azoarcus rhizosphaerae sp. nov. isolated from rhizosphere of Ficus religiosa.</title>
        <authorList>
            <person name="Lin S.-Y."/>
            <person name="Hameed A."/>
            <person name="Hsu Y.-H."/>
            <person name="Young C.-C."/>
        </authorList>
    </citation>
    <scope>NUCLEOTIDE SEQUENCE [LARGE SCALE GENOMIC DNA]</scope>
    <source>
        <strain evidence="8 9">CC-YHH848</strain>
    </source>
</reference>
<comment type="caution">
    <text evidence="8">The sequence shown here is derived from an EMBL/GenBank/DDBJ whole genome shotgun (WGS) entry which is preliminary data.</text>
</comment>
<dbReference type="InterPro" id="IPR000297">
    <property type="entry name" value="PPIase_PpiC"/>
</dbReference>
<gene>
    <name evidence="8" type="primary">nifM</name>
    <name evidence="8" type="ORF">E6O51_15405</name>
</gene>
<dbReference type="PANTHER" id="PTHR47245">
    <property type="entry name" value="PEPTIDYLPROLYL ISOMERASE"/>
    <property type="match status" value="1"/>
</dbReference>
<keyword evidence="9" id="KW-1185">Reference proteome</keyword>
<dbReference type="PROSITE" id="PS01096">
    <property type="entry name" value="PPIC_PPIASE_1"/>
    <property type="match status" value="1"/>
</dbReference>
<dbReference type="InterPro" id="IPR050245">
    <property type="entry name" value="PrsA_foldase"/>
</dbReference>
<dbReference type="EC" id="5.2.1.8" evidence="3"/>
<dbReference type="GO" id="GO:0003755">
    <property type="term" value="F:peptidyl-prolyl cis-trans isomerase activity"/>
    <property type="evidence" value="ECO:0007669"/>
    <property type="project" value="UniProtKB-KW"/>
</dbReference>
<dbReference type="EMBL" id="SSOD01000013">
    <property type="protein sequence ID" value="THF59377.1"/>
    <property type="molecule type" value="Genomic_DNA"/>
</dbReference>
<evidence type="ECO:0000313" key="8">
    <source>
        <dbReference type="EMBL" id="THF59377.1"/>
    </source>
</evidence>
<evidence type="ECO:0000256" key="3">
    <source>
        <dbReference type="ARBA" id="ARBA00013194"/>
    </source>
</evidence>
<dbReference type="InterPro" id="IPR023058">
    <property type="entry name" value="PPIase_PpiC_CS"/>
</dbReference>
<dbReference type="AlphaFoldDB" id="A0A4S4AJ21"/>
<dbReference type="PANTHER" id="PTHR47245:SF2">
    <property type="entry name" value="PEPTIDYL-PROLYL CIS-TRANS ISOMERASE HP_0175-RELATED"/>
    <property type="match status" value="1"/>
</dbReference>
<dbReference type="Proteomes" id="UP000307956">
    <property type="component" value="Unassembled WGS sequence"/>
</dbReference>
<keyword evidence="4 6" id="KW-0697">Rotamase</keyword>
<dbReference type="PROSITE" id="PS50198">
    <property type="entry name" value="PPIC_PPIASE_2"/>
    <property type="match status" value="1"/>
</dbReference>
<evidence type="ECO:0000256" key="5">
    <source>
        <dbReference type="ARBA" id="ARBA00023235"/>
    </source>
</evidence>
<dbReference type="RefSeq" id="WP_136385892.1">
    <property type="nucleotide sequence ID" value="NZ_SSOD01000013.1"/>
</dbReference>
<dbReference type="InterPro" id="IPR046357">
    <property type="entry name" value="PPIase_dom_sf"/>
</dbReference>
<dbReference type="Pfam" id="PF00639">
    <property type="entry name" value="Rotamase"/>
    <property type="match status" value="1"/>
</dbReference>